<name>A0A286GAZ7_9BACT</name>
<dbReference type="PANTHER" id="PTHR21485:SF6">
    <property type="entry name" value="N-ACYLNEURAMINATE CYTIDYLYLTRANSFERASE-RELATED"/>
    <property type="match status" value="1"/>
</dbReference>
<evidence type="ECO:0000313" key="2">
    <source>
        <dbReference type="Proteomes" id="UP000219452"/>
    </source>
</evidence>
<dbReference type="InterPro" id="IPR050793">
    <property type="entry name" value="CMP-NeuNAc_synthase"/>
</dbReference>
<keyword evidence="2" id="KW-1185">Reference proteome</keyword>
<dbReference type="GO" id="GO:0008781">
    <property type="term" value="F:N-acylneuraminate cytidylyltransferase activity"/>
    <property type="evidence" value="ECO:0007669"/>
    <property type="project" value="TreeGrafter"/>
</dbReference>
<dbReference type="InterPro" id="IPR003329">
    <property type="entry name" value="Cytidylyl_trans"/>
</dbReference>
<organism evidence="1 2">
    <name type="scientific">Spirosoma fluviale</name>
    <dbReference type="NCBI Taxonomy" id="1597977"/>
    <lineage>
        <taxon>Bacteria</taxon>
        <taxon>Pseudomonadati</taxon>
        <taxon>Bacteroidota</taxon>
        <taxon>Cytophagia</taxon>
        <taxon>Cytophagales</taxon>
        <taxon>Cytophagaceae</taxon>
        <taxon>Spirosoma</taxon>
    </lineage>
</organism>
<accession>A0A286GAZ7</accession>
<dbReference type="Gene3D" id="3.90.550.10">
    <property type="entry name" value="Spore Coat Polysaccharide Biosynthesis Protein SpsA, Chain A"/>
    <property type="match status" value="1"/>
</dbReference>
<dbReference type="Pfam" id="PF02348">
    <property type="entry name" value="CTP_transf_3"/>
    <property type="match status" value="1"/>
</dbReference>
<dbReference type="AlphaFoldDB" id="A0A286GAZ7"/>
<gene>
    <name evidence="1" type="ORF">SAMN06269250_3919</name>
</gene>
<dbReference type="RefSeq" id="WP_097127610.1">
    <property type="nucleotide sequence ID" value="NZ_OCNH01000003.1"/>
</dbReference>
<proteinExistence type="predicted"/>
<dbReference type="InterPro" id="IPR029044">
    <property type="entry name" value="Nucleotide-diphossugar_trans"/>
</dbReference>
<protein>
    <submittedName>
        <fullName evidence="1">N-acylneuraminate cytidylyltransferase</fullName>
    </submittedName>
</protein>
<dbReference type="SUPFAM" id="SSF53448">
    <property type="entry name" value="Nucleotide-diphospho-sugar transferases"/>
    <property type="match status" value="1"/>
</dbReference>
<keyword evidence="1" id="KW-0808">Transferase</keyword>
<dbReference type="Proteomes" id="UP000219452">
    <property type="component" value="Unassembled WGS sequence"/>
</dbReference>
<dbReference type="OrthoDB" id="9805604at2"/>
<reference evidence="2" key="1">
    <citation type="submission" date="2017-09" db="EMBL/GenBank/DDBJ databases">
        <authorList>
            <person name="Varghese N."/>
            <person name="Submissions S."/>
        </authorList>
    </citation>
    <scope>NUCLEOTIDE SEQUENCE [LARGE SCALE GENOMIC DNA]</scope>
    <source>
        <strain evidence="2">DSM 29961</strain>
    </source>
</reference>
<dbReference type="InterPro" id="IPR020039">
    <property type="entry name" value="PseF"/>
</dbReference>
<keyword evidence="1" id="KW-0548">Nucleotidyltransferase</keyword>
<dbReference type="EMBL" id="OCNH01000003">
    <property type="protein sequence ID" value="SOD92319.1"/>
    <property type="molecule type" value="Genomic_DNA"/>
</dbReference>
<dbReference type="CDD" id="cd02513">
    <property type="entry name" value="CMP-NeuAc_Synthase"/>
    <property type="match status" value="1"/>
</dbReference>
<dbReference type="PANTHER" id="PTHR21485">
    <property type="entry name" value="HAD SUPERFAMILY MEMBERS CMAS AND KDSC"/>
    <property type="match status" value="1"/>
</dbReference>
<sequence>MSNVAIITARGGSKRIPRKNIRPFLGKPIIAYVIDAAIQSGLFDEVMVSTDDAEIADIARQQGASVPFLRKPETSGDYASTIEVLLEVLDEYELIGQTFESLCCLYPTAPFVTADLLTASHRVLLDKKVDIVYPIQAFSFPIQRAFKLNDGLLSWAQPDAFLLRSQDLEPMYHDAGQFYWFNVDRLRTHRQLPGLTAGGIEIDEMHAHDIDTESDWKVAEFKYRLLNNLLPNE</sequence>
<dbReference type="NCBIfam" id="TIGR03584">
    <property type="entry name" value="PseF"/>
    <property type="match status" value="1"/>
</dbReference>
<evidence type="ECO:0000313" key="1">
    <source>
        <dbReference type="EMBL" id="SOD92319.1"/>
    </source>
</evidence>